<dbReference type="InterPro" id="IPR036462">
    <property type="entry name" value="Fumarylacetoacetase_N_sf"/>
</dbReference>
<dbReference type="GO" id="GO:0006572">
    <property type="term" value="P:L-tyrosine catabolic process"/>
    <property type="evidence" value="ECO:0007669"/>
    <property type="project" value="UniProtKB-KW"/>
</dbReference>
<evidence type="ECO:0000256" key="8">
    <source>
        <dbReference type="ARBA" id="ARBA00022842"/>
    </source>
</evidence>
<dbReference type="Proteomes" id="UP000284333">
    <property type="component" value="Unassembled WGS sequence"/>
</dbReference>
<evidence type="ECO:0000256" key="3">
    <source>
        <dbReference type="ARBA" id="ARBA00004782"/>
    </source>
</evidence>
<dbReference type="Gene3D" id="2.30.30.230">
    <property type="entry name" value="Fumarylacetoacetase, N-terminal domain"/>
    <property type="match status" value="1"/>
</dbReference>
<keyword evidence="10" id="KW-0585">Phenylalanine catabolism</keyword>
<evidence type="ECO:0000256" key="7">
    <source>
        <dbReference type="ARBA" id="ARBA00022837"/>
    </source>
</evidence>
<keyword evidence="6 16" id="KW-0378">Hydrolase</keyword>
<feature type="domain" description="Fumarylacetoacetase N-terminal" evidence="15">
    <location>
        <begin position="16"/>
        <end position="101"/>
    </location>
</feature>
<keyword evidence="17" id="KW-1185">Reference proteome</keyword>
<evidence type="ECO:0000256" key="12">
    <source>
        <dbReference type="PIRSR" id="PIRSR605959-2"/>
    </source>
</evidence>
<name>A0A3S3ZK61_9NOCA</name>
<feature type="binding site" evidence="12">
    <location>
        <position position="327"/>
    </location>
    <ligand>
        <name>substrate</name>
    </ligand>
</feature>
<dbReference type="PANTHER" id="PTHR43069:SF2">
    <property type="entry name" value="FUMARYLACETOACETASE"/>
    <property type="match status" value="1"/>
</dbReference>
<keyword evidence="9" id="KW-0828">Tyrosine catabolism</keyword>
<dbReference type="InterPro" id="IPR011234">
    <property type="entry name" value="Fumarylacetoacetase-like_C"/>
</dbReference>
<feature type="binding site" evidence="13">
    <location>
        <position position="216"/>
    </location>
    <ligand>
        <name>Mg(2+)</name>
        <dbReference type="ChEBI" id="CHEBI:18420"/>
    </ligand>
</feature>
<feature type="binding site" evidence="13">
    <location>
        <position position="109"/>
    </location>
    <ligand>
        <name>Ca(2+)</name>
        <dbReference type="ChEBI" id="CHEBI:29108"/>
    </ligand>
</feature>
<dbReference type="EC" id="3.7.1.2" evidence="4"/>
<organism evidence="16 17">
    <name type="scientific">Rhodococcus spongiicola</name>
    <dbReference type="NCBI Taxonomy" id="2487352"/>
    <lineage>
        <taxon>Bacteria</taxon>
        <taxon>Bacillati</taxon>
        <taxon>Actinomycetota</taxon>
        <taxon>Actinomycetes</taxon>
        <taxon>Mycobacteriales</taxon>
        <taxon>Nocardiaceae</taxon>
        <taxon>Rhodococcus</taxon>
    </lineage>
</organism>
<evidence type="ECO:0000256" key="1">
    <source>
        <dbReference type="ARBA" id="ARBA00001913"/>
    </source>
</evidence>
<dbReference type="UniPathway" id="UPA00139">
    <property type="reaction ID" value="UER00341"/>
</dbReference>
<keyword evidence="7 13" id="KW-0106">Calcium</keyword>
<evidence type="ECO:0000313" key="16">
    <source>
        <dbReference type="EMBL" id="RVW02613.1"/>
    </source>
</evidence>
<evidence type="ECO:0000256" key="9">
    <source>
        <dbReference type="ARBA" id="ARBA00022878"/>
    </source>
</evidence>
<evidence type="ECO:0000256" key="6">
    <source>
        <dbReference type="ARBA" id="ARBA00022801"/>
    </source>
</evidence>
<proteinExistence type="predicted"/>
<comment type="cofactor">
    <cofactor evidence="1 13">
        <name>Ca(2+)</name>
        <dbReference type="ChEBI" id="CHEBI:29108"/>
    </cofactor>
</comment>
<keyword evidence="8 13" id="KW-0460">Magnesium</keyword>
<dbReference type="RefSeq" id="WP_127947650.1">
    <property type="nucleotide sequence ID" value="NZ_RKLN01000004.1"/>
</dbReference>
<dbReference type="OrthoDB" id="2273115at2"/>
<dbReference type="EMBL" id="RKLN01000004">
    <property type="protein sequence ID" value="RVW02613.1"/>
    <property type="molecule type" value="Genomic_DNA"/>
</dbReference>
<dbReference type="SUPFAM" id="SSF63433">
    <property type="entry name" value="Fumarylacetoacetate hydrolase, FAH, N-terminal domain"/>
    <property type="match status" value="1"/>
</dbReference>
<protein>
    <recommendedName>
        <fullName evidence="4">fumarylacetoacetase</fullName>
        <ecNumber evidence="4">3.7.1.2</ecNumber>
    </recommendedName>
</protein>
<comment type="caution">
    <text evidence="16">The sequence shown here is derived from an EMBL/GenBank/DDBJ whole genome shotgun (WGS) entry which is preliminary data.</text>
</comment>
<evidence type="ECO:0000313" key="17">
    <source>
        <dbReference type="Proteomes" id="UP000284333"/>
    </source>
</evidence>
<feature type="binding site" evidence="12">
    <location>
        <position position="227"/>
    </location>
    <ligand>
        <name>substrate</name>
    </ligand>
</feature>
<feature type="binding site" evidence="13">
    <location>
        <position position="216"/>
    </location>
    <ligand>
        <name>Ca(2+)</name>
        <dbReference type="ChEBI" id="CHEBI:29108"/>
    </ligand>
</feature>
<feature type="binding site" evidence="12">
    <location>
        <position position="223"/>
    </location>
    <ligand>
        <name>substrate</name>
    </ligand>
</feature>
<evidence type="ECO:0000256" key="11">
    <source>
        <dbReference type="PIRSR" id="PIRSR605959-1"/>
    </source>
</evidence>
<evidence type="ECO:0000259" key="15">
    <source>
        <dbReference type="Pfam" id="PF09298"/>
    </source>
</evidence>
<evidence type="ECO:0000256" key="4">
    <source>
        <dbReference type="ARBA" id="ARBA00012094"/>
    </source>
</evidence>
<dbReference type="InterPro" id="IPR005959">
    <property type="entry name" value="Fumarylacetoacetase"/>
</dbReference>
<dbReference type="InterPro" id="IPR015377">
    <property type="entry name" value="Fumarylacetoacetase_N"/>
</dbReference>
<comment type="pathway">
    <text evidence="3">Amino-acid degradation; L-phenylalanine degradation; acetoacetate and fumarate from L-phenylalanine: step 6/6.</text>
</comment>
<dbReference type="GO" id="GO:0006559">
    <property type="term" value="P:L-phenylalanine catabolic process"/>
    <property type="evidence" value="ECO:0007669"/>
    <property type="project" value="UniProtKB-UniPathway"/>
</dbReference>
<feature type="active site" description="Proton acceptor" evidence="11">
    <location>
        <position position="116"/>
    </location>
</feature>
<feature type="binding site" evidence="13">
    <location>
        <position position="184"/>
    </location>
    <ligand>
        <name>Ca(2+)</name>
        <dbReference type="ChEBI" id="CHEBI:29108"/>
    </ligand>
</feature>
<dbReference type="GO" id="GO:0046872">
    <property type="term" value="F:metal ion binding"/>
    <property type="evidence" value="ECO:0007669"/>
    <property type="project" value="UniProtKB-KW"/>
</dbReference>
<gene>
    <name evidence="16" type="primary">fahA</name>
    <name evidence="16" type="ORF">EF834_13195</name>
</gene>
<evidence type="ECO:0000256" key="10">
    <source>
        <dbReference type="ARBA" id="ARBA00023232"/>
    </source>
</evidence>
<feature type="domain" description="Fumarylacetoacetase-like C-terminal" evidence="14">
    <location>
        <begin position="108"/>
        <end position="389"/>
    </location>
</feature>
<feature type="binding site" evidence="13">
    <location>
        <position position="236"/>
    </location>
    <ligand>
        <name>Mg(2+)</name>
        <dbReference type="ChEBI" id="CHEBI:18420"/>
    </ligand>
</feature>
<dbReference type="Pfam" id="PF09298">
    <property type="entry name" value="FAA_hydrolase_N"/>
    <property type="match status" value="1"/>
</dbReference>
<keyword evidence="5 13" id="KW-0479">Metal-binding</keyword>
<dbReference type="AlphaFoldDB" id="A0A3S3ZK61"/>
<dbReference type="SUPFAM" id="SSF56529">
    <property type="entry name" value="FAH"/>
    <property type="match status" value="1"/>
</dbReference>
<accession>A0A3S3ZK61</accession>
<evidence type="ECO:0000259" key="14">
    <source>
        <dbReference type="Pfam" id="PF01557"/>
    </source>
</evidence>
<reference evidence="16 17" key="1">
    <citation type="submission" date="2018-11" db="EMBL/GenBank/DDBJ databases">
        <title>Rhodococcus spongicola sp. nov. and Rhodococcus xishaensis sp. nov. from marine sponges.</title>
        <authorList>
            <person name="Li L."/>
            <person name="Lin H.W."/>
        </authorList>
    </citation>
    <scope>NUCLEOTIDE SEQUENCE [LARGE SCALE GENOMIC DNA]</scope>
    <source>
        <strain evidence="16 17">LHW50502</strain>
    </source>
</reference>
<evidence type="ECO:0000256" key="13">
    <source>
        <dbReference type="PIRSR" id="PIRSR605959-3"/>
    </source>
</evidence>
<feature type="binding site" evidence="12">
    <location>
        <position position="125"/>
    </location>
    <ligand>
        <name>substrate</name>
    </ligand>
</feature>
<feature type="binding site" evidence="13">
    <location>
        <position position="182"/>
    </location>
    <ligand>
        <name>Ca(2+)</name>
        <dbReference type="ChEBI" id="CHEBI:29108"/>
    </ligand>
</feature>
<dbReference type="GO" id="GO:0004334">
    <property type="term" value="F:fumarylacetoacetase activity"/>
    <property type="evidence" value="ECO:0007669"/>
    <property type="project" value="UniProtKB-EC"/>
</dbReference>
<evidence type="ECO:0000256" key="5">
    <source>
        <dbReference type="ARBA" id="ARBA00022723"/>
    </source>
</evidence>
<feature type="binding site" evidence="12">
    <location>
        <position position="111"/>
    </location>
    <ligand>
        <name>substrate</name>
    </ligand>
</feature>
<dbReference type="Gene3D" id="3.90.850.10">
    <property type="entry name" value="Fumarylacetoacetase-like, C-terminal domain"/>
    <property type="match status" value="1"/>
</dbReference>
<sequence>MTVISIPADSLFGIDNLPYGVFSTADEGRRVGVRVGDSVVDLAKALGDPEAAVFAQPTLNPFMAQGRDRWVAARAQITELVSGEIDEESVFAVDDVTMHLPITVADYVDFYASENHATNLGKLLRPGSAPLMPNWKHLPVGYHGRSSTVVVSGTDIVRPCGQRKAPTAAAPTFGPSVRLDIEAEMGFIVGVGSSMGSSITTDQFAEHCFGAVVLNDWSARDIQAWEYVPLGPNLGKSFATSISPWVVPLQALEAARIDTPVQDPTPLPYLRGEEKWGLDIDLEVEWNGDVVSRPPYGQMYWSPAQMLAHITVNGAAVSTGDLLGSGTVSGARKDQWGAFIELTWNGAEPVVVDGEPRMFIEDGDEISISATAPGSGGGRIGFGEVRARVLPAAGGTQPPGHARA</sequence>
<dbReference type="GO" id="GO:1902000">
    <property type="term" value="P:homogentisate catabolic process"/>
    <property type="evidence" value="ECO:0007669"/>
    <property type="project" value="TreeGrafter"/>
</dbReference>
<dbReference type="NCBIfam" id="TIGR01266">
    <property type="entry name" value="fum_ac_acetase"/>
    <property type="match status" value="1"/>
</dbReference>
<dbReference type="PANTHER" id="PTHR43069">
    <property type="entry name" value="FUMARYLACETOACETASE"/>
    <property type="match status" value="1"/>
</dbReference>
<dbReference type="Pfam" id="PF01557">
    <property type="entry name" value="FAA_hydrolase"/>
    <property type="match status" value="1"/>
</dbReference>
<feature type="binding site" evidence="13">
    <location>
        <position position="240"/>
    </location>
    <ligand>
        <name>Mg(2+)</name>
        <dbReference type="ChEBI" id="CHEBI:18420"/>
    </ligand>
</feature>
<comment type="cofactor">
    <cofactor evidence="2 13">
        <name>Mg(2+)</name>
        <dbReference type="ChEBI" id="CHEBI:18420"/>
    </cofactor>
</comment>
<evidence type="ECO:0000256" key="2">
    <source>
        <dbReference type="ARBA" id="ARBA00001946"/>
    </source>
</evidence>
<dbReference type="InterPro" id="IPR036663">
    <property type="entry name" value="Fumarylacetoacetase_C_sf"/>
</dbReference>